<accession>A0A2A9EWN8</accession>
<dbReference type="InterPro" id="IPR000182">
    <property type="entry name" value="GNAT_dom"/>
</dbReference>
<dbReference type="InterPro" id="IPR003781">
    <property type="entry name" value="CoA-bd"/>
</dbReference>
<dbReference type="RefSeq" id="WP_098463793.1">
    <property type="nucleotide sequence ID" value="NZ_PDJJ01000001.1"/>
</dbReference>
<evidence type="ECO:0000313" key="3">
    <source>
        <dbReference type="Proteomes" id="UP000224130"/>
    </source>
</evidence>
<dbReference type="EMBL" id="PDJJ01000001">
    <property type="protein sequence ID" value="PFG43434.1"/>
    <property type="molecule type" value="Genomic_DNA"/>
</dbReference>
<dbReference type="GO" id="GO:0016747">
    <property type="term" value="F:acyltransferase activity, transferring groups other than amino-acyl groups"/>
    <property type="evidence" value="ECO:0007669"/>
    <property type="project" value="InterPro"/>
</dbReference>
<proteinExistence type="predicted"/>
<dbReference type="Gene3D" id="3.40.50.720">
    <property type="entry name" value="NAD(P)-binding Rossmann-like Domain"/>
    <property type="match status" value="1"/>
</dbReference>
<dbReference type="GO" id="GO:0005524">
    <property type="term" value="F:ATP binding"/>
    <property type="evidence" value="ECO:0007669"/>
    <property type="project" value="InterPro"/>
</dbReference>
<dbReference type="Pfam" id="PF13607">
    <property type="entry name" value="Succ_CoA_lig"/>
    <property type="match status" value="1"/>
</dbReference>
<dbReference type="InterPro" id="IPR013815">
    <property type="entry name" value="ATP_grasp_subdomain_1"/>
</dbReference>
<dbReference type="InterPro" id="IPR016181">
    <property type="entry name" value="Acyl_CoA_acyltransferase"/>
</dbReference>
<protein>
    <submittedName>
        <fullName evidence="2">Acyl-CoA synthetase (NDP forming)</fullName>
    </submittedName>
</protein>
<dbReference type="PANTHER" id="PTHR42793:SF1">
    <property type="entry name" value="PEPTIDYL-LYSINE N-ACETYLTRANSFERASE PATZ"/>
    <property type="match status" value="1"/>
</dbReference>
<keyword evidence="3" id="KW-1185">Reference proteome</keyword>
<dbReference type="Gene3D" id="3.30.470.20">
    <property type="entry name" value="ATP-grasp fold, B domain"/>
    <property type="match status" value="1"/>
</dbReference>
<dbReference type="InterPro" id="IPR016102">
    <property type="entry name" value="Succinyl-CoA_synth-like"/>
</dbReference>
<dbReference type="SUPFAM" id="SSF56059">
    <property type="entry name" value="Glutathione synthetase ATP-binding domain-like"/>
    <property type="match status" value="1"/>
</dbReference>
<dbReference type="PROSITE" id="PS51186">
    <property type="entry name" value="GNAT"/>
    <property type="match status" value="1"/>
</dbReference>
<dbReference type="Gene3D" id="3.40.50.261">
    <property type="entry name" value="Succinyl-CoA synthetase domains"/>
    <property type="match status" value="2"/>
</dbReference>
<name>A0A2A9EWN8_9MICO</name>
<dbReference type="Gene3D" id="3.30.1490.20">
    <property type="entry name" value="ATP-grasp fold, A domain"/>
    <property type="match status" value="1"/>
</dbReference>
<dbReference type="CDD" id="cd04301">
    <property type="entry name" value="NAT_SF"/>
    <property type="match status" value="1"/>
</dbReference>
<dbReference type="InterPro" id="IPR032875">
    <property type="entry name" value="Succ_CoA_lig_flav_dom"/>
</dbReference>
<sequence length="900" mass="94343">MDAAGSAYPVEWEADVVLRDGSTMHVRPIRPDDADALQRFHTGQSERSTYFRFFAPIARLTDRELRRLVEVDHTGRVALVAVRPGRADDGTERDDILGVARFDTIADGEAEVAFNIADSLQGKGLASVLLEHVAAAARERGLRRFTAEVLPQNGAMLGVFRDAGYEISQHLDDGVVSVGIDLDPTERSRAVMADREHRAEARSMDGLLSARRVLLVGAGPDASTPEGLLARRVLDAAAADPGDTELVALDVPGDVPAGVRLAVGWDDVGEVELALLAVRPETAVDVVRRVALAGARGVVVLSGGYAESGPEGLERRRDVVRTAHAAGLRVVGPVSFGLLTTTGGAGLRASLALHAPAPGVVGLFCQSAAAAVTLTATLRRRGLGVSSLVSAGHRADVSGNDLMQYWLDDDGTRVVCLYLESIGNPRKFSRIARRLSAVKPVVVATAGRSGHVVPPGHAVRATHAPRRLLDELLRQSGVIQADNTHQLMDVAQVLAHQPLPAGNRVGILASSSALAVLVAEAAASEGLVVAASSDYLQPHAHEDDIARAVDALYAPGACDAVVAVDVPVVQPRTGAVARAVAQAAARTGRTTVVSMLGLHGMPDELTAPAPDGSLVHVPAFSTPEDAVVALGKVAEHARSRAEDRGHYVAPDGIDTRRARRLVEDWLAADGAHELSEDDGAALLDCYGIRLWPARLVRTADEAVAAADEVGWPVALKSSSPALRHRTDLGGVRLDITGPEDLRDDVARLCAVARDVVGETDPAFEVQAMAPKGVACVVRSAEDPLFGPMVSFGLAGDAVDLLDDVAHGIPPLTDVDVAAMVSTVRAAPRLYGYGGAPPVDVDALEDVLARVSVMADDLPELAAFELYPVVVGADGASVLHASGRLRLAGRRADALRRALPG</sequence>
<dbReference type="SUPFAM" id="SSF52210">
    <property type="entry name" value="Succinyl-CoA synthetase domains"/>
    <property type="match status" value="2"/>
</dbReference>
<dbReference type="SUPFAM" id="SSF51735">
    <property type="entry name" value="NAD(P)-binding Rossmann-fold domains"/>
    <property type="match status" value="1"/>
</dbReference>
<comment type="caution">
    <text evidence="2">The sequence shown here is derived from an EMBL/GenBank/DDBJ whole genome shotgun (WGS) entry which is preliminary data.</text>
</comment>
<evidence type="ECO:0000313" key="2">
    <source>
        <dbReference type="EMBL" id="PFG43434.1"/>
    </source>
</evidence>
<dbReference type="SUPFAM" id="SSF55729">
    <property type="entry name" value="Acyl-CoA N-acyltransferases (Nat)"/>
    <property type="match status" value="1"/>
</dbReference>
<organism evidence="2 3">
    <name type="scientific">Isoptericola jiangsuensis</name>
    <dbReference type="NCBI Taxonomy" id="548579"/>
    <lineage>
        <taxon>Bacteria</taxon>
        <taxon>Bacillati</taxon>
        <taxon>Actinomycetota</taxon>
        <taxon>Actinomycetes</taxon>
        <taxon>Micrococcales</taxon>
        <taxon>Promicromonosporaceae</taxon>
        <taxon>Isoptericola</taxon>
    </lineage>
</organism>
<gene>
    <name evidence="2" type="ORF">ATJ88_2131</name>
</gene>
<dbReference type="OrthoDB" id="190266at2"/>
<dbReference type="Proteomes" id="UP000224130">
    <property type="component" value="Unassembled WGS sequence"/>
</dbReference>
<dbReference type="Pfam" id="PF13380">
    <property type="entry name" value="CoA_binding_2"/>
    <property type="match status" value="1"/>
</dbReference>
<dbReference type="InterPro" id="IPR036291">
    <property type="entry name" value="NAD(P)-bd_dom_sf"/>
</dbReference>
<evidence type="ECO:0000259" key="1">
    <source>
        <dbReference type="PROSITE" id="PS51186"/>
    </source>
</evidence>
<dbReference type="AlphaFoldDB" id="A0A2A9EWN8"/>
<dbReference type="Gene3D" id="3.40.630.30">
    <property type="match status" value="1"/>
</dbReference>
<dbReference type="Pfam" id="PF13549">
    <property type="entry name" value="ATP-grasp_5"/>
    <property type="match status" value="1"/>
</dbReference>
<dbReference type="Pfam" id="PF13302">
    <property type="entry name" value="Acetyltransf_3"/>
    <property type="match status" value="1"/>
</dbReference>
<reference evidence="2 3" key="1">
    <citation type="submission" date="2017-10" db="EMBL/GenBank/DDBJ databases">
        <title>Sequencing the genomes of 1000 actinobacteria strains.</title>
        <authorList>
            <person name="Klenk H.-P."/>
        </authorList>
    </citation>
    <scope>NUCLEOTIDE SEQUENCE [LARGE SCALE GENOMIC DNA]</scope>
    <source>
        <strain evidence="2 3">DSM 21863</strain>
    </source>
</reference>
<dbReference type="PANTHER" id="PTHR42793">
    <property type="entry name" value="COA BINDING DOMAIN CONTAINING PROTEIN"/>
    <property type="match status" value="1"/>
</dbReference>
<feature type="domain" description="N-acetyltransferase" evidence="1">
    <location>
        <begin position="24"/>
        <end position="183"/>
    </location>
</feature>